<comment type="caution">
    <text evidence="2">The sequence shown here is derived from an EMBL/GenBank/DDBJ whole genome shotgun (WGS) entry which is preliminary data.</text>
</comment>
<gene>
    <name evidence="2" type="ORF">ACH5RR_029730</name>
</gene>
<dbReference type="EMBL" id="JBJUIK010000012">
    <property type="protein sequence ID" value="KAL3510329.1"/>
    <property type="molecule type" value="Genomic_DNA"/>
</dbReference>
<feature type="compositionally biased region" description="Polar residues" evidence="1">
    <location>
        <begin position="115"/>
        <end position="124"/>
    </location>
</feature>
<protein>
    <submittedName>
        <fullName evidence="2">Uncharacterized protein</fullName>
    </submittedName>
</protein>
<evidence type="ECO:0000313" key="3">
    <source>
        <dbReference type="Proteomes" id="UP001630127"/>
    </source>
</evidence>
<sequence>MPLVTPSPMTLNATIGNSSCHNICDKDESSEYTSIHDCPWNWLKKGKKGNDTPNLDIVVIDSKFDDQEQPNDLVDDTLEEMEVSVTKPRKFDVLRNVIHSSSNVDLTKNFENRGNDATNSQARTQMEKPS</sequence>
<proteinExistence type="predicted"/>
<keyword evidence="3" id="KW-1185">Reference proteome</keyword>
<reference evidence="2 3" key="1">
    <citation type="submission" date="2024-11" db="EMBL/GenBank/DDBJ databases">
        <title>A near-complete genome assembly of Cinchona calisaya.</title>
        <authorList>
            <person name="Lian D.C."/>
            <person name="Zhao X.W."/>
            <person name="Wei L."/>
        </authorList>
    </citation>
    <scope>NUCLEOTIDE SEQUENCE [LARGE SCALE GENOMIC DNA]</scope>
    <source>
        <tissue evidence="2">Nenye</tissue>
    </source>
</reference>
<name>A0ABD2YSI3_9GENT</name>
<dbReference type="AlphaFoldDB" id="A0ABD2YSI3"/>
<dbReference type="Proteomes" id="UP001630127">
    <property type="component" value="Unassembled WGS sequence"/>
</dbReference>
<feature type="region of interest" description="Disordered" evidence="1">
    <location>
        <begin position="104"/>
        <end position="130"/>
    </location>
</feature>
<accession>A0ABD2YSI3</accession>
<evidence type="ECO:0000313" key="2">
    <source>
        <dbReference type="EMBL" id="KAL3510329.1"/>
    </source>
</evidence>
<evidence type="ECO:0000256" key="1">
    <source>
        <dbReference type="SAM" id="MobiDB-lite"/>
    </source>
</evidence>
<organism evidence="2 3">
    <name type="scientific">Cinchona calisaya</name>
    <dbReference type="NCBI Taxonomy" id="153742"/>
    <lineage>
        <taxon>Eukaryota</taxon>
        <taxon>Viridiplantae</taxon>
        <taxon>Streptophyta</taxon>
        <taxon>Embryophyta</taxon>
        <taxon>Tracheophyta</taxon>
        <taxon>Spermatophyta</taxon>
        <taxon>Magnoliopsida</taxon>
        <taxon>eudicotyledons</taxon>
        <taxon>Gunneridae</taxon>
        <taxon>Pentapetalae</taxon>
        <taxon>asterids</taxon>
        <taxon>lamiids</taxon>
        <taxon>Gentianales</taxon>
        <taxon>Rubiaceae</taxon>
        <taxon>Cinchonoideae</taxon>
        <taxon>Cinchoneae</taxon>
        <taxon>Cinchona</taxon>
    </lineage>
</organism>